<dbReference type="AlphaFoldDB" id="A0A5J5EHA9"/>
<dbReference type="Proteomes" id="UP000326924">
    <property type="component" value="Unassembled WGS sequence"/>
</dbReference>
<keyword evidence="3" id="KW-1185">Reference proteome</keyword>
<dbReference type="EMBL" id="VXIS01000325">
    <property type="protein sequence ID" value="KAA8894614.1"/>
    <property type="molecule type" value="Genomic_DNA"/>
</dbReference>
<name>A0A5J5EHA9_9PEZI</name>
<feature type="region of interest" description="Disordered" evidence="1">
    <location>
        <begin position="179"/>
        <end position="248"/>
    </location>
</feature>
<dbReference type="InParanoid" id="A0A5J5EHA9"/>
<evidence type="ECO:0000313" key="2">
    <source>
        <dbReference type="EMBL" id="KAA8894614.1"/>
    </source>
</evidence>
<evidence type="ECO:0000256" key="1">
    <source>
        <dbReference type="SAM" id="MobiDB-lite"/>
    </source>
</evidence>
<feature type="compositionally biased region" description="Low complexity" evidence="1">
    <location>
        <begin position="189"/>
        <end position="199"/>
    </location>
</feature>
<sequence>MLGEECRELSQIAKRRVVVVQSLVQVWKSFHAEKQNMIRNSFISLGYTTYQDNDLSIEGFDNKKSVVGNPFSKLRTDGTEEPLEFPSPRPPPDEPIDLDSAAEDAEVITGDHYGFDSEADLIPFHTIASDDSEVFVSGNDDHQFTAEVEEWDYIPTATQTRNHHHQTVQTYKDLHFEKSDADDSESDSAHGSQRQQGRASGRGGRPVGRCGGGMQRGSGGKGRGGSTERGSGGKGRGGGTERGSGGKG</sequence>
<feature type="compositionally biased region" description="Gly residues" evidence="1">
    <location>
        <begin position="200"/>
        <end position="248"/>
    </location>
</feature>
<gene>
    <name evidence="2" type="ORF">FN846DRAFT_912712</name>
</gene>
<reference evidence="2 3" key="1">
    <citation type="submission" date="2019-09" db="EMBL/GenBank/DDBJ databases">
        <title>Draft genome of the ectomycorrhizal ascomycete Sphaerosporella brunnea.</title>
        <authorList>
            <consortium name="DOE Joint Genome Institute"/>
            <person name="Benucci G.M."/>
            <person name="Marozzi G."/>
            <person name="Antonielli L."/>
            <person name="Sanchez S."/>
            <person name="Marco P."/>
            <person name="Wang X."/>
            <person name="Falini L.B."/>
            <person name="Barry K."/>
            <person name="Haridas S."/>
            <person name="Lipzen A."/>
            <person name="Labutti K."/>
            <person name="Grigoriev I.V."/>
            <person name="Murat C."/>
            <person name="Martin F."/>
            <person name="Albertini E."/>
            <person name="Donnini D."/>
            <person name="Bonito G."/>
        </authorList>
    </citation>
    <scope>NUCLEOTIDE SEQUENCE [LARGE SCALE GENOMIC DNA]</scope>
    <source>
        <strain evidence="2 3">Sb_GMNB300</strain>
    </source>
</reference>
<organism evidence="2 3">
    <name type="scientific">Sphaerosporella brunnea</name>
    <dbReference type="NCBI Taxonomy" id="1250544"/>
    <lineage>
        <taxon>Eukaryota</taxon>
        <taxon>Fungi</taxon>
        <taxon>Dikarya</taxon>
        <taxon>Ascomycota</taxon>
        <taxon>Pezizomycotina</taxon>
        <taxon>Pezizomycetes</taxon>
        <taxon>Pezizales</taxon>
        <taxon>Pyronemataceae</taxon>
        <taxon>Sphaerosporella</taxon>
    </lineage>
</organism>
<accession>A0A5J5EHA9</accession>
<proteinExistence type="predicted"/>
<evidence type="ECO:0000313" key="3">
    <source>
        <dbReference type="Proteomes" id="UP000326924"/>
    </source>
</evidence>
<feature type="region of interest" description="Disordered" evidence="1">
    <location>
        <begin position="73"/>
        <end position="93"/>
    </location>
</feature>
<comment type="caution">
    <text evidence="2">The sequence shown here is derived from an EMBL/GenBank/DDBJ whole genome shotgun (WGS) entry which is preliminary data.</text>
</comment>
<protein>
    <submittedName>
        <fullName evidence="2">Uncharacterized protein</fullName>
    </submittedName>
</protein>